<dbReference type="RefSeq" id="WP_130020876.1">
    <property type="nucleotide sequence ID" value="NZ_SEWF01000012.1"/>
</dbReference>
<proteinExistence type="predicted"/>
<keyword evidence="5" id="KW-1185">Reference proteome</keyword>
<evidence type="ECO:0000259" key="3">
    <source>
        <dbReference type="Pfam" id="PF00266"/>
    </source>
</evidence>
<dbReference type="PANTHER" id="PTHR21152:SF40">
    <property type="entry name" value="ALANINE--GLYOXYLATE AMINOTRANSFERASE"/>
    <property type="match status" value="1"/>
</dbReference>
<keyword evidence="4" id="KW-0808">Transferase</keyword>
<dbReference type="GO" id="GO:0004760">
    <property type="term" value="F:L-serine-pyruvate transaminase activity"/>
    <property type="evidence" value="ECO:0007669"/>
    <property type="project" value="TreeGrafter"/>
</dbReference>
<name>A0A4Q5M1M3_9BACT</name>
<evidence type="ECO:0000313" key="5">
    <source>
        <dbReference type="Proteomes" id="UP000293162"/>
    </source>
</evidence>
<dbReference type="PANTHER" id="PTHR21152">
    <property type="entry name" value="AMINOTRANSFERASE CLASS V"/>
    <property type="match status" value="1"/>
</dbReference>
<dbReference type="Gene3D" id="3.90.1150.10">
    <property type="entry name" value="Aspartate Aminotransferase, domain 1"/>
    <property type="match status" value="1"/>
</dbReference>
<evidence type="ECO:0000256" key="1">
    <source>
        <dbReference type="ARBA" id="ARBA00001933"/>
    </source>
</evidence>
<dbReference type="InterPro" id="IPR015424">
    <property type="entry name" value="PyrdxlP-dep_Trfase"/>
</dbReference>
<dbReference type="AlphaFoldDB" id="A0A4Q5M1M3"/>
<protein>
    <submittedName>
        <fullName evidence="4">Alanine--glyoxylate aminotransferase family protein</fullName>
    </submittedName>
</protein>
<dbReference type="InterPro" id="IPR000192">
    <property type="entry name" value="Aminotrans_V_dom"/>
</dbReference>
<dbReference type="InterPro" id="IPR015421">
    <property type="entry name" value="PyrdxlP-dep_Trfase_major"/>
</dbReference>
<comment type="caution">
    <text evidence="4">The sequence shown here is derived from an EMBL/GenBank/DDBJ whole genome shotgun (WGS) entry which is preliminary data.</text>
</comment>
<accession>A0A4Q5M1M3</accession>
<gene>
    <name evidence="4" type="ORF">EWM59_10260</name>
</gene>
<evidence type="ECO:0000313" key="4">
    <source>
        <dbReference type="EMBL" id="RYU95737.1"/>
    </source>
</evidence>
<dbReference type="SUPFAM" id="SSF53383">
    <property type="entry name" value="PLP-dependent transferases"/>
    <property type="match status" value="1"/>
</dbReference>
<dbReference type="GO" id="GO:0008453">
    <property type="term" value="F:alanine-glyoxylate transaminase activity"/>
    <property type="evidence" value="ECO:0007669"/>
    <property type="project" value="TreeGrafter"/>
</dbReference>
<dbReference type="InterPro" id="IPR015422">
    <property type="entry name" value="PyrdxlP-dep_Trfase_small"/>
</dbReference>
<reference evidence="4 5" key="1">
    <citation type="submission" date="2019-02" db="EMBL/GenBank/DDBJ databases">
        <title>Bacterial novel species Emticicia sp. 17J42-9 isolated from soil.</title>
        <authorList>
            <person name="Jung H.-Y."/>
        </authorList>
    </citation>
    <scope>NUCLEOTIDE SEQUENCE [LARGE SCALE GENOMIC DNA]</scope>
    <source>
        <strain evidence="4 5">17J42-9</strain>
    </source>
</reference>
<sequence>MITFYPGPSKIYPQVAEYLQDAVKEGILSQNHRSQAFMDMLKECISLFKQKLNIPTDYQVYFTSSATECWEIVAQSFTAKGSLHIYNGAFGQKWFDYNRKMAGDSAFDISFDYEDTIPILETDTSKYDILCITQNETSNATQVDVNQIPMAEDALIAFDVTSSIGGIELNWTKGDIWLASVQKCLGLPAGLGVMVCSPRALQHARTVGERKHYNSFLFIHENFEKFQTPYTPNVLAIYLLKRVMEQVADIDVISAKLKARNLDFCRFIEEKTIWKLLIDNESVRSDTVIAIEGVSEAIKDIKQKAKEAGITLGNGYGNWKETTFRIANFPAIEDWEFEALKTCLV</sequence>
<dbReference type="Gene3D" id="3.40.640.10">
    <property type="entry name" value="Type I PLP-dependent aspartate aminotransferase-like (Major domain)"/>
    <property type="match status" value="1"/>
</dbReference>
<comment type="cofactor">
    <cofactor evidence="1">
        <name>pyridoxal 5'-phosphate</name>
        <dbReference type="ChEBI" id="CHEBI:597326"/>
    </cofactor>
</comment>
<keyword evidence="2" id="KW-0663">Pyridoxal phosphate</keyword>
<dbReference type="OrthoDB" id="975012at2"/>
<organism evidence="4 5">
    <name type="scientific">Emticicia agri</name>
    <dbReference type="NCBI Taxonomy" id="2492393"/>
    <lineage>
        <taxon>Bacteria</taxon>
        <taxon>Pseudomonadati</taxon>
        <taxon>Bacteroidota</taxon>
        <taxon>Cytophagia</taxon>
        <taxon>Cytophagales</taxon>
        <taxon>Leadbetterellaceae</taxon>
        <taxon>Emticicia</taxon>
    </lineage>
</organism>
<dbReference type="Proteomes" id="UP000293162">
    <property type="component" value="Unassembled WGS sequence"/>
</dbReference>
<feature type="domain" description="Aminotransferase class V" evidence="3">
    <location>
        <begin position="9"/>
        <end position="79"/>
    </location>
</feature>
<dbReference type="Pfam" id="PF00266">
    <property type="entry name" value="Aminotran_5"/>
    <property type="match status" value="2"/>
</dbReference>
<feature type="domain" description="Aminotransferase class V" evidence="3">
    <location>
        <begin position="124"/>
        <end position="265"/>
    </location>
</feature>
<dbReference type="GO" id="GO:0019265">
    <property type="term" value="P:glycine biosynthetic process, by transamination of glyoxylate"/>
    <property type="evidence" value="ECO:0007669"/>
    <property type="project" value="TreeGrafter"/>
</dbReference>
<dbReference type="EMBL" id="SEWF01000012">
    <property type="protein sequence ID" value="RYU95737.1"/>
    <property type="molecule type" value="Genomic_DNA"/>
</dbReference>
<keyword evidence="4" id="KW-0032">Aminotransferase</keyword>
<evidence type="ECO:0000256" key="2">
    <source>
        <dbReference type="ARBA" id="ARBA00022898"/>
    </source>
</evidence>